<protein>
    <submittedName>
        <fullName evidence="1">Uncharacterized protein</fullName>
    </submittedName>
</protein>
<dbReference type="Proteomes" id="UP000649617">
    <property type="component" value="Unassembled WGS sequence"/>
</dbReference>
<dbReference type="AlphaFoldDB" id="A0A812RTR6"/>
<reference evidence="1" key="1">
    <citation type="submission" date="2021-02" db="EMBL/GenBank/DDBJ databases">
        <authorList>
            <person name="Dougan E. K."/>
            <person name="Rhodes N."/>
            <person name="Thang M."/>
            <person name="Chan C."/>
        </authorList>
    </citation>
    <scope>NUCLEOTIDE SEQUENCE</scope>
</reference>
<evidence type="ECO:0000313" key="2">
    <source>
        <dbReference type="Proteomes" id="UP000649617"/>
    </source>
</evidence>
<accession>A0A812RTR6</accession>
<evidence type="ECO:0000313" key="1">
    <source>
        <dbReference type="EMBL" id="CAE7452361.1"/>
    </source>
</evidence>
<comment type="caution">
    <text evidence="1">The sequence shown here is derived from an EMBL/GenBank/DDBJ whole genome shotgun (WGS) entry which is preliminary data.</text>
</comment>
<organism evidence="1 2">
    <name type="scientific">Symbiodinium pilosum</name>
    <name type="common">Dinoflagellate</name>
    <dbReference type="NCBI Taxonomy" id="2952"/>
    <lineage>
        <taxon>Eukaryota</taxon>
        <taxon>Sar</taxon>
        <taxon>Alveolata</taxon>
        <taxon>Dinophyceae</taxon>
        <taxon>Suessiales</taxon>
        <taxon>Symbiodiniaceae</taxon>
        <taxon>Symbiodinium</taxon>
    </lineage>
</organism>
<gene>
    <name evidence="1" type="ORF">SPIL2461_LOCUS11088</name>
</gene>
<keyword evidence="2" id="KW-1185">Reference proteome</keyword>
<sequence>AWSPEKKHWCCTKQGKGCEGKAPPAVDAGYGMVWKHVQVNGYWTWVAVHGHGHFSLPYDCHAGLANWHTGWSAGKKGWCCAHQQLGCGGGGHVVVHHGGHSPAHPPGPAGAGMMWQWTTAGGHGHWIQIHASGNLPFDCFAGFARWRTGWSPAKKNWCCRHVGNSCA</sequence>
<dbReference type="OrthoDB" id="437036at2759"/>
<dbReference type="EMBL" id="CAJNIZ010021487">
    <property type="protein sequence ID" value="CAE7452361.1"/>
    <property type="molecule type" value="Genomic_DNA"/>
</dbReference>
<proteinExistence type="predicted"/>
<name>A0A812RTR6_SYMPI</name>
<feature type="non-terminal residue" evidence="1">
    <location>
        <position position="1"/>
    </location>
</feature>